<dbReference type="RefSeq" id="WP_246092953.1">
    <property type="nucleotide sequence ID" value="NZ_NBWZ01000001.1"/>
</dbReference>
<dbReference type="SUPFAM" id="SSF56322">
    <property type="entry name" value="ADC synthase"/>
    <property type="match status" value="1"/>
</dbReference>
<dbReference type="EMBL" id="NBWZ01000001">
    <property type="protein sequence ID" value="RFA09193.1"/>
    <property type="molecule type" value="Genomic_DNA"/>
</dbReference>
<gene>
    <name evidence="2" type="ORF">B7R54_08110</name>
</gene>
<comment type="caution">
    <text evidence="2">The sequence shown here is derived from an EMBL/GenBank/DDBJ whole genome shotgun (WGS) entry which is preliminary data.</text>
</comment>
<dbReference type="AlphaFoldDB" id="A0A3E0VI72"/>
<name>A0A3E0VI72_9MICO</name>
<dbReference type="PANTHER" id="PTHR11236">
    <property type="entry name" value="AMINOBENZOATE/ANTHRANILATE SYNTHASE"/>
    <property type="match status" value="1"/>
</dbReference>
<dbReference type="GO" id="GO:0000162">
    <property type="term" value="P:L-tryptophan biosynthetic process"/>
    <property type="evidence" value="ECO:0007669"/>
    <property type="project" value="TreeGrafter"/>
</dbReference>
<feature type="domain" description="Chorismate-utilising enzyme C-terminal" evidence="1">
    <location>
        <begin position="170"/>
        <end position="423"/>
    </location>
</feature>
<dbReference type="GO" id="GO:0005737">
    <property type="term" value="C:cytoplasm"/>
    <property type="evidence" value="ECO:0007669"/>
    <property type="project" value="TreeGrafter"/>
</dbReference>
<evidence type="ECO:0000313" key="2">
    <source>
        <dbReference type="EMBL" id="RFA09193.1"/>
    </source>
</evidence>
<dbReference type="Pfam" id="PF00425">
    <property type="entry name" value="Chorismate_bind"/>
    <property type="match status" value="1"/>
</dbReference>
<accession>A0A3E0VI72</accession>
<sequence length="434" mass="46161">MTAGVLHHRLARPVSAPDVFRLICGERTEAFWLDGGETSYIGLGEPILPREDVLGTLRAELAEPLWPSLGVVGWIGYEVLTETIGPVGRGRPSPYPDAAFLRVDRLVAVHRDGSAELRAAGDRWEGDLELWRRRTVELLETPGHSVAAPMHDPEAGPGAPLPVAWRDTDAEYLAKIADCQRSIAAGDAYVLNLTTEVTVRGSLDAVAVYHALRRESPSDHGALLRIGGVSLLSASPEVFLRVGVDGRVSTSPVKGTRARSEHPTLDARAAAALEADPKERAENTMIVDLMRNDLTRVCRPGSVEVTRLLSVETHPQVHQLVSTVEGILREGLGAVDAVAATFPAGSMTGTPKLSAVAILDRLEDRARGLYAGAFGFFGTDGRAELAMTIRSIVIDGERASIGVGGGITALSVPAEELAETKLKAAALLRALAAT</sequence>
<proteinExistence type="predicted"/>
<dbReference type="GO" id="GO:0046820">
    <property type="term" value="F:4-amino-4-deoxychorismate synthase activity"/>
    <property type="evidence" value="ECO:0007669"/>
    <property type="project" value="TreeGrafter"/>
</dbReference>
<dbReference type="InterPro" id="IPR019999">
    <property type="entry name" value="Anth_synth_I-like"/>
</dbReference>
<keyword evidence="3" id="KW-1185">Reference proteome</keyword>
<dbReference type="Proteomes" id="UP000256486">
    <property type="component" value="Unassembled WGS sequence"/>
</dbReference>
<dbReference type="Gene3D" id="3.60.120.10">
    <property type="entry name" value="Anthranilate synthase"/>
    <property type="match status" value="1"/>
</dbReference>
<dbReference type="InterPro" id="IPR005801">
    <property type="entry name" value="ADC_synthase"/>
</dbReference>
<reference evidence="2 3" key="1">
    <citation type="submission" date="2017-04" db="EMBL/GenBank/DDBJ databases">
        <title>Comparative genome analysis of Subtercola boreus.</title>
        <authorList>
            <person name="Cho Y.-J."/>
            <person name="Cho A."/>
            <person name="Kim O.-S."/>
            <person name="Lee J.-I."/>
        </authorList>
    </citation>
    <scope>NUCLEOTIDE SEQUENCE [LARGE SCALE GENOMIC DNA]</scope>
    <source>
        <strain evidence="2 3">K300</strain>
    </source>
</reference>
<dbReference type="PRINTS" id="PR00095">
    <property type="entry name" value="ANTSNTHASEI"/>
</dbReference>
<protein>
    <recommendedName>
        <fullName evidence="1">Chorismate-utilising enzyme C-terminal domain-containing protein</fullName>
    </recommendedName>
</protein>
<evidence type="ECO:0000259" key="1">
    <source>
        <dbReference type="Pfam" id="PF00425"/>
    </source>
</evidence>
<evidence type="ECO:0000313" key="3">
    <source>
        <dbReference type="Proteomes" id="UP000256486"/>
    </source>
</evidence>
<dbReference type="InterPro" id="IPR015890">
    <property type="entry name" value="Chorismate_C"/>
</dbReference>
<organism evidence="2 3">
    <name type="scientific">Subtercola boreus</name>
    <dbReference type="NCBI Taxonomy" id="120213"/>
    <lineage>
        <taxon>Bacteria</taxon>
        <taxon>Bacillati</taxon>
        <taxon>Actinomycetota</taxon>
        <taxon>Actinomycetes</taxon>
        <taxon>Micrococcales</taxon>
        <taxon>Microbacteriaceae</taxon>
        <taxon>Subtercola</taxon>
    </lineage>
</organism>
<dbReference type="PANTHER" id="PTHR11236:SF18">
    <property type="entry name" value="AMINODEOXYCHORISMATE SYNTHASE"/>
    <property type="match status" value="1"/>
</dbReference>
<dbReference type="GO" id="GO:0008153">
    <property type="term" value="P:4-aminobenzoate biosynthetic process"/>
    <property type="evidence" value="ECO:0007669"/>
    <property type="project" value="TreeGrafter"/>
</dbReference>